<dbReference type="Gene3D" id="1.20.1050.10">
    <property type="match status" value="1"/>
</dbReference>
<name>F6CTD3_MARPP</name>
<proteinExistence type="predicted"/>
<dbReference type="AlphaFoldDB" id="F6CTD3"/>
<evidence type="ECO:0000259" key="1">
    <source>
        <dbReference type="PROSITE" id="PS50404"/>
    </source>
</evidence>
<protein>
    <submittedName>
        <fullName evidence="2">Glutathione S-transferase domain protein</fullName>
    </submittedName>
</protein>
<dbReference type="InterPro" id="IPR004045">
    <property type="entry name" value="Glutathione_S-Trfase_N"/>
</dbReference>
<dbReference type="Gene3D" id="3.40.30.10">
    <property type="entry name" value="Glutaredoxin"/>
    <property type="match status" value="1"/>
</dbReference>
<accession>F6CTD3</accession>
<reference evidence="2 3" key="1">
    <citation type="journal article" date="2012" name="Stand. Genomic Sci.">
        <title>Complete genome sequence of Marinomonas posidonica type strain (IVIA-Po-181(T)).</title>
        <authorList>
            <person name="Lucas-Elio P."/>
            <person name="Goodwin L."/>
            <person name="Woyke T."/>
            <person name="Pitluck S."/>
            <person name="Nolan M."/>
            <person name="Kyrpides N.C."/>
            <person name="Detter J.C."/>
            <person name="Copeland A."/>
            <person name="Lu M."/>
            <person name="Bruce D."/>
            <person name="Detter C."/>
            <person name="Tapia R."/>
            <person name="Han S."/>
            <person name="Land M.L."/>
            <person name="Ivanova N."/>
            <person name="Mikhailova N."/>
            <person name="Johnston A.W."/>
            <person name="Sanchez-Amat A."/>
        </authorList>
    </citation>
    <scope>NUCLEOTIDE SEQUENCE [LARGE SCALE GENOMIC DNA]</scope>
    <source>
        <strain evidence="3">CECT 7376 / NCIMB 14433 / IVIA-Po-181</strain>
    </source>
</reference>
<feature type="domain" description="GST N-terminal" evidence="1">
    <location>
        <begin position="1"/>
        <end position="79"/>
    </location>
</feature>
<dbReference type="eggNOG" id="COG0625">
    <property type="taxonomic scope" value="Bacteria"/>
</dbReference>
<dbReference type="EMBL" id="CP002771">
    <property type="protein sequence ID" value="AEF53982.1"/>
    <property type="molecule type" value="Genomic_DNA"/>
</dbReference>
<dbReference type="SUPFAM" id="SSF47616">
    <property type="entry name" value="GST C-terminal domain-like"/>
    <property type="match status" value="1"/>
</dbReference>
<dbReference type="GO" id="GO:0016740">
    <property type="term" value="F:transferase activity"/>
    <property type="evidence" value="ECO:0007669"/>
    <property type="project" value="UniProtKB-KW"/>
</dbReference>
<dbReference type="InterPro" id="IPR036249">
    <property type="entry name" value="Thioredoxin-like_sf"/>
</dbReference>
<dbReference type="Pfam" id="PF13409">
    <property type="entry name" value="GST_N_2"/>
    <property type="match status" value="1"/>
</dbReference>
<dbReference type="PROSITE" id="PS50404">
    <property type="entry name" value="GST_NTER"/>
    <property type="match status" value="1"/>
</dbReference>
<evidence type="ECO:0000313" key="3">
    <source>
        <dbReference type="Proteomes" id="UP000009230"/>
    </source>
</evidence>
<dbReference type="PANTHER" id="PTHR43968">
    <property type="match status" value="1"/>
</dbReference>
<dbReference type="Proteomes" id="UP000009230">
    <property type="component" value="Chromosome"/>
</dbReference>
<sequence length="194" mass="21481">MKLVVGTLSTWSLRAWICSQLAGAEVELQGIDLQSESDKAELRKLSPTGLVPALLIGDIVVHDSLAITEYFNDFSNGSLYPLSALEKAVARSLCAELHSGFVTLRQQCPFSLQPVTPLTEISSDLRHELNRVDEIFCQAKGPFMFDSPGAVDAFYGILAYRLADYHLPLSDKAKHYQQALLAWPLLQQAIALRY</sequence>
<dbReference type="GO" id="GO:0005737">
    <property type="term" value="C:cytoplasm"/>
    <property type="evidence" value="ECO:0007669"/>
    <property type="project" value="TreeGrafter"/>
</dbReference>
<dbReference type="InterPro" id="IPR036282">
    <property type="entry name" value="Glutathione-S-Trfase_C_sf"/>
</dbReference>
<keyword evidence="3" id="KW-1185">Reference proteome</keyword>
<dbReference type="PANTHER" id="PTHR43968:SF6">
    <property type="entry name" value="GLUTATHIONE S-TRANSFERASE OMEGA"/>
    <property type="match status" value="1"/>
</dbReference>
<dbReference type="SUPFAM" id="SSF52833">
    <property type="entry name" value="Thioredoxin-like"/>
    <property type="match status" value="1"/>
</dbReference>
<organism evidence="2 3">
    <name type="scientific">Marinomonas posidonica (strain CECT 7376 / NCIMB 14433 / IVIA-Po-181)</name>
    <dbReference type="NCBI Taxonomy" id="491952"/>
    <lineage>
        <taxon>Bacteria</taxon>
        <taxon>Pseudomonadati</taxon>
        <taxon>Pseudomonadota</taxon>
        <taxon>Gammaproteobacteria</taxon>
        <taxon>Oceanospirillales</taxon>
        <taxon>Oceanospirillaceae</taxon>
        <taxon>Marinomonas</taxon>
    </lineage>
</organism>
<evidence type="ECO:0000313" key="2">
    <source>
        <dbReference type="EMBL" id="AEF53982.1"/>
    </source>
</evidence>
<dbReference type="InterPro" id="IPR050983">
    <property type="entry name" value="GST_Omega/HSP26"/>
</dbReference>
<dbReference type="STRING" id="491952.Mar181_0933"/>
<dbReference type="RefSeq" id="WP_013795458.1">
    <property type="nucleotide sequence ID" value="NC_015559.1"/>
</dbReference>
<gene>
    <name evidence="2" type="ordered locus">Mar181_0933</name>
</gene>
<dbReference type="HOGENOM" id="CLU_070658_0_0_6"/>
<dbReference type="OrthoDB" id="9799538at2"/>
<dbReference type="KEGG" id="mpc:Mar181_0933"/>